<feature type="non-terminal residue" evidence="2">
    <location>
        <position position="1"/>
    </location>
</feature>
<proteinExistence type="predicted"/>
<dbReference type="RefSeq" id="WP_290321038.1">
    <property type="nucleotide sequence ID" value="NZ_JAUFPN010000311.1"/>
</dbReference>
<dbReference type="InterPro" id="IPR036390">
    <property type="entry name" value="WH_DNA-bd_sf"/>
</dbReference>
<gene>
    <name evidence="2" type="ORF">QWZ14_31450</name>
</gene>
<evidence type="ECO:0000313" key="2">
    <source>
        <dbReference type="EMBL" id="MDN3568917.1"/>
    </source>
</evidence>
<dbReference type="EMBL" id="JAUFPN010000311">
    <property type="protein sequence ID" value="MDN3568917.1"/>
    <property type="molecule type" value="Genomic_DNA"/>
</dbReference>
<dbReference type="SMART" id="SM00419">
    <property type="entry name" value="HTH_CRP"/>
    <property type="match status" value="1"/>
</dbReference>
<name>A0ABT8AGN0_9PROT</name>
<evidence type="ECO:0000259" key="1">
    <source>
        <dbReference type="SMART" id="SM00419"/>
    </source>
</evidence>
<dbReference type="Pfam" id="PF13545">
    <property type="entry name" value="HTH_Crp_2"/>
    <property type="match status" value="1"/>
</dbReference>
<comment type="caution">
    <text evidence="2">The sequence shown here is derived from an EMBL/GenBank/DDBJ whole genome shotgun (WGS) entry which is preliminary data.</text>
</comment>
<protein>
    <submittedName>
        <fullName evidence="2">Helix-turn-helix domain-containing protein</fullName>
    </submittedName>
</protein>
<dbReference type="Proteomes" id="UP001529369">
    <property type="component" value="Unassembled WGS sequence"/>
</dbReference>
<accession>A0ABT8AGN0</accession>
<organism evidence="2 3">
    <name type="scientific">Paeniroseomonas aquatica</name>
    <dbReference type="NCBI Taxonomy" id="373043"/>
    <lineage>
        <taxon>Bacteria</taxon>
        <taxon>Pseudomonadati</taxon>
        <taxon>Pseudomonadota</taxon>
        <taxon>Alphaproteobacteria</taxon>
        <taxon>Acetobacterales</taxon>
        <taxon>Acetobacteraceae</taxon>
        <taxon>Paeniroseomonas</taxon>
    </lineage>
</organism>
<feature type="domain" description="HTH crp-type" evidence="1">
    <location>
        <begin position="47"/>
        <end position="95"/>
    </location>
</feature>
<sequence length="123" mass="13461">NHSVATVNVHRTYALAHHEQVAHTAACNGRHLTEQRLARWLLMAHDRADTDRFPITHELLSMMLGVRRAGVTVAAGSLQRAGLIRYERGQVEVVDRNGLEHAACECHAAAQAAFERLLGPGPG</sequence>
<evidence type="ECO:0000313" key="3">
    <source>
        <dbReference type="Proteomes" id="UP001529369"/>
    </source>
</evidence>
<keyword evidence="3" id="KW-1185">Reference proteome</keyword>
<dbReference type="InterPro" id="IPR036388">
    <property type="entry name" value="WH-like_DNA-bd_sf"/>
</dbReference>
<reference evidence="3" key="1">
    <citation type="journal article" date="2019" name="Int. J. Syst. Evol. Microbiol.">
        <title>The Global Catalogue of Microorganisms (GCM) 10K type strain sequencing project: providing services to taxonomists for standard genome sequencing and annotation.</title>
        <authorList>
            <consortium name="The Broad Institute Genomics Platform"/>
            <consortium name="The Broad Institute Genome Sequencing Center for Infectious Disease"/>
            <person name="Wu L."/>
            <person name="Ma J."/>
        </authorList>
    </citation>
    <scope>NUCLEOTIDE SEQUENCE [LARGE SCALE GENOMIC DNA]</scope>
    <source>
        <strain evidence="3">CECT 7131</strain>
    </source>
</reference>
<dbReference type="SUPFAM" id="SSF46785">
    <property type="entry name" value="Winged helix' DNA-binding domain"/>
    <property type="match status" value="1"/>
</dbReference>
<dbReference type="Gene3D" id="1.10.10.10">
    <property type="entry name" value="Winged helix-like DNA-binding domain superfamily/Winged helix DNA-binding domain"/>
    <property type="match status" value="1"/>
</dbReference>
<dbReference type="InterPro" id="IPR012318">
    <property type="entry name" value="HTH_CRP"/>
</dbReference>